<evidence type="ECO:0000256" key="1">
    <source>
        <dbReference type="SAM" id="MobiDB-lite"/>
    </source>
</evidence>
<comment type="caution">
    <text evidence="2">The sequence shown here is derived from an EMBL/GenBank/DDBJ whole genome shotgun (WGS) entry which is preliminary data.</text>
</comment>
<name>A0ABT3XZE7_9FLAO</name>
<protein>
    <recommendedName>
        <fullName evidence="4">GLPGLI family protein</fullName>
    </recommendedName>
</protein>
<evidence type="ECO:0008006" key="4">
    <source>
        <dbReference type="Google" id="ProtNLM"/>
    </source>
</evidence>
<organism evidence="2 3">
    <name type="scientific">Chryseobacterium luquanense</name>
    <dbReference type="NCBI Taxonomy" id="2983766"/>
    <lineage>
        <taxon>Bacteria</taxon>
        <taxon>Pseudomonadati</taxon>
        <taxon>Bacteroidota</taxon>
        <taxon>Flavobacteriia</taxon>
        <taxon>Flavobacteriales</taxon>
        <taxon>Weeksellaceae</taxon>
        <taxon>Chryseobacterium group</taxon>
        <taxon>Chryseobacterium</taxon>
    </lineage>
</organism>
<evidence type="ECO:0000313" key="3">
    <source>
        <dbReference type="Proteomes" id="UP001070176"/>
    </source>
</evidence>
<gene>
    <name evidence="2" type="ORF">OEA66_02535</name>
</gene>
<feature type="region of interest" description="Disordered" evidence="1">
    <location>
        <begin position="174"/>
        <end position="197"/>
    </location>
</feature>
<reference evidence="2" key="1">
    <citation type="submission" date="2022-10" db="EMBL/GenBank/DDBJ databases">
        <title>Chryseobacterium sp. nov., a novel bacterial species.</title>
        <authorList>
            <person name="Cao Y."/>
        </authorList>
    </citation>
    <scope>NUCLEOTIDE SEQUENCE</scope>
    <source>
        <strain evidence="2">KC 927</strain>
    </source>
</reference>
<dbReference type="Proteomes" id="UP001070176">
    <property type="component" value="Unassembled WGS sequence"/>
</dbReference>
<dbReference type="EMBL" id="JAOVZV010000001">
    <property type="protein sequence ID" value="MCX8531226.1"/>
    <property type="molecule type" value="Genomic_DNA"/>
</dbReference>
<keyword evidence="3" id="KW-1185">Reference proteome</keyword>
<proteinExistence type="predicted"/>
<dbReference type="RefSeq" id="WP_267279875.1">
    <property type="nucleotide sequence ID" value="NZ_JAOVZV010000001.1"/>
</dbReference>
<sequence>MRKIILLLTCFLGITAFSQIKVLKNETLIEIGKDNSVGLYKKENKFTFNYQDINTSNLNTFRSFSFNDINGDVHELYKMITDGFIDAPSGNISLELPNDIIELQYEKNYGQPTVQIIQYINKNKKYVGKSQFLNKKQIDKIFGIGTPKAGLYKVAAKQTSANPISNNNTVQTQANTVQQNNAVPTTKTPVKPTKKRK</sequence>
<accession>A0ABT3XZE7</accession>
<evidence type="ECO:0000313" key="2">
    <source>
        <dbReference type="EMBL" id="MCX8531226.1"/>
    </source>
</evidence>
<feature type="compositionally biased region" description="Low complexity" evidence="1">
    <location>
        <begin position="174"/>
        <end position="191"/>
    </location>
</feature>